<evidence type="ECO:0000313" key="2">
    <source>
        <dbReference type="EMBL" id="KAL0471331.1"/>
    </source>
</evidence>
<dbReference type="Proteomes" id="UP001451303">
    <property type="component" value="Unassembled WGS sequence"/>
</dbReference>
<dbReference type="InterPro" id="IPR023213">
    <property type="entry name" value="CAT-like_dom_sf"/>
</dbReference>
<dbReference type="PANTHER" id="PTHR34154">
    <property type="entry name" value="ALKALI-SENSITIVE LINKAGE PROTEIN 1"/>
    <property type="match status" value="1"/>
</dbReference>
<dbReference type="SUPFAM" id="SSF51445">
    <property type="entry name" value="(Trans)glycosidases"/>
    <property type="match status" value="1"/>
</dbReference>
<keyword evidence="2" id="KW-0378">Hydrolase</keyword>
<dbReference type="PANTHER" id="PTHR34154:SF3">
    <property type="entry name" value="ALKALI-SENSITIVE LINKAGE PROTEIN 1"/>
    <property type="match status" value="1"/>
</dbReference>
<dbReference type="Pfam" id="PF02458">
    <property type="entry name" value="Transferase"/>
    <property type="match status" value="1"/>
</dbReference>
<keyword evidence="3" id="KW-1185">Reference proteome</keyword>
<dbReference type="Gene3D" id="3.30.559.10">
    <property type="entry name" value="Chloramphenicol acetyltransferase-like domain"/>
    <property type="match status" value="4"/>
</dbReference>
<organism evidence="2 3">
    <name type="scientific">Neurospora intermedia</name>
    <dbReference type="NCBI Taxonomy" id="5142"/>
    <lineage>
        <taxon>Eukaryota</taxon>
        <taxon>Fungi</taxon>
        <taxon>Dikarya</taxon>
        <taxon>Ascomycota</taxon>
        <taxon>Pezizomycotina</taxon>
        <taxon>Sordariomycetes</taxon>
        <taxon>Sordariomycetidae</taxon>
        <taxon>Sordariales</taxon>
        <taxon>Sordariaceae</taxon>
        <taxon>Neurospora</taxon>
    </lineage>
</organism>
<evidence type="ECO:0000313" key="3">
    <source>
        <dbReference type="Proteomes" id="UP001451303"/>
    </source>
</evidence>
<dbReference type="InterPro" id="IPR053183">
    <property type="entry name" value="ASL1"/>
</dbReference>
<dbReference type="InterPro" id="IPR024655">
    <property type="entry name" value="Asl1_glyco_hydro_catalytic"/>
</dbReference>
<dbReference type="InterPro" id="IPR017853">
    <property type="entry name" value="GH"/>
</dbReference>
<feature type="domain" description="Asl1-like glycosyl hydrolase catalytic" evidence="1">
    <location>
        <begin position="1214"/>
        <end position="1484"/>
    </location>
</feature>
<dbReference type="Pfam" id="PF11790">
    <property type="entry name" value="Glyco_hydro_cc"/>
    <property type="match status" value="1"/>
</dbReference>
<reference evidence="2 3" key="1">
    <citation type="submission" date="2023-09" db="EMBL/GenBank/DDBJ databases">
        <title>Multi-omics analysis of a traditional fermented food reveals byproduct-associated fungal strains for waste-to-food upcycling.</title>
        <authorList>
            <consortium name="Lawrence Berkeley National Laboratory"/>
            <person name="Rekdal V.M."/>
            <person name="Villalobos-Escobedo J.M."/>
            <person name="Rodriguez-Valeron N."/>
            <person name="Garcia M.O."/>
            <person name="Vasquez D.P."/>
            <person name="Damayanti I."/>
            <person name="Sorensen P.M."/>
            <person name="Baidoo E.E."/>
            <person name="De Carvalho A.C."/>
            <person name="Riley R."/>
            <person name="Lipzen A."/>
            <person name="He G."/>
            <person name="Yan M."/>
            <person name="Haridas S."/>
            <person name="Daum C."/>
            <person name="Yoshinaga Y."/>
            <person name="Ng V."/>
            <person name="Grigoriev I.V."/>
            <person name="Munk R."/>
            <person name="Nuraida L."/>
            <person name="Wijaya C.H."/>
            <person name="Morales P.-C."/>
            <person name="Keasling J.D."/>
        </authorList>
    </citation>
    <scope>NUCLEOTIDE SEQUENCE [LARGE SCALE GENOMIC DNA]</scope>
    <source>
        <strain evidence="2 3">FGSC 2613</strain>
    </source>
</reference>
<protein>
    <submittedName>
        <fullName evidence="2">Glycosyl hydrolase catalytic core domain-containing protein</fullName>
    </submittedName>
</protein>
<evidence type="ECO:0000259" key="1">
    <source>
        <dbReference type="Pfam" id="PF11790"/>
    </source>
</evidence>
<dbReference type="EMBL" id="JAVLET010000003">
    <property type="protein sequence ID" value="KAL0471331.1"/>
    <property type="molecule type" value="Genomic_DNA"/>
</dbReference>
<name>A0ABR3DF84_NEUIN</name>
<accession>A0ABR3DF84</accession>
<proteinExistence type="predicted"/>
<comment type="caution">
    <text evidence="2">The sequence shown here is derived from an EMBL/GenBank/DDBJ whole genome shotgun (WGS) entry which is preliminary data.</text>
</comment>
<gene>
    <name evidence="2" type="ORF">QR685DRAFT_438173</name>
</gene>
<sequence length="1538" mass="171976">MTTPDHIQPLSTWDNVAPRTYTGRAICFPFDDHARKNQSESAQTLFDCLRSNLDVLGKERPDFAGKLQLGTNLTPSHIDGNVYRLTSSSFRINLRPKYPKELESIYGQVTAQNGAKAKGIKFDKKFIKYDNLKRSGFPVKPFINEDLITDLMLGAGKPPVPVVEVEVVFLNGGFFFNLLIHHSYFDGKAYHKFLECFAACTRGDKLPNYSTNPMIKLLYEQNQSLAEKKFEDILPLCPEFQTWPNHDLKGPTQPITPEIPNSERPKSFKNDSKIFLFNFSKLKTLSVELAQLLPGTSPPSAYTTLCALLWAHILVAREVFLNNSSDPSGRAIHTHFASHPPFFSTPVDWSSTRLLQKYPSLSPITAQAYFGNTITWAITTLPDTSLLYDIASGNKTSLARVASAISLSISRVDPSFLYTREALLDKVPDMRLLGLPWDSRMPAEWGMNSWADFGADIEWSLPGVAKTPGVEKGTLANAQRRVQKEVGGSGGLILPAQRAKPESWECQSQRRYQALMPWNVEGKSIRMGMKGAMSEGVHGDMPSDRNAFWSPPSSPPPPLSLWNNIAPRVYTSRALCFPFSDPARSPRSLHSSASTLLCYLRIRLLRIAKARPAFAGKLQLGVNLSSNKKGDLKRGGVYNDWHVYLRTCSNWEISLGVEWPDDEEVRGMYAGLEVQGVHKREVEGWPREYLSYEELERAGFPVKPFINPLLTDRSTLKEGGEALPVVQVRVLLLRRGFVLKVLGHHTMFDGGAFTQFLNIFAEHTRNSNFDWEKVPERHDLRLTLPRIDKPYEELMAECPEYKEWEDRAPDGPTHPVSPNLPDGDSLTGSSKIFVFTFAKITQLQKKMATRGVKASIYECLSGLLWALTYFSCVKASSTDSSSFEHFLHNHFAKEQPVFSTPTDWVARVAGLTSANPEVVAFKEQIAKDTKDYLGNKITWISTRLPSASLLIDAARDGNLAALADIVAAISKSSIDMAENMEEYLTTRNSLLQALSISSDGQDTPEIRRIGLAFDPRQPSEWQMNSWKNFGADTEWRFPPLPSFSSPSSEAPMVPTNAYSSSASASYSHRDYSSVTKPDAVRRVQAHYSISGGLWLPARKEQKKEVLVQISLPQEAMGVFEGLVLDEEWVERFQLAHADPRIISGDTTALWRSLASITPDDNGREADKDVSLPYSSPQSPVIAMLTTVLFICLPALATATTSPKRRLIFTPNSDWPKDDLVWISGPNNLTWYHNYQSLPSSESNYAALSQNQIEFMPTMWGGNENDTDFLGNVTALMGADFSKDEDKTKRAGDKRNITHVMTFNKPDQPFDVGGSEMKPRVAAKAWIKNIIPLRRLGVKVGLPLVNEPHTSQKKRDEGDKSWLDMFFANCSGLLDKVEDAEEKTCGFNFVPVYSFGDFETLKDRVGMFENAFPGLDIWITEFGIPCESLENTQKFYNQSIPYLDNKESVKQYAWFGAFRSIVSNVGPNQAFLDPYGELTDIGSWYLGGNATGREALPSEDFKDDKCTKEKPCGGEENGEGTLRPGRLIVLVIVVSFLLV</sequence>
<dbReference type="GO" id="GO:0016787">
    <property type="term" value="F:hydrolase activity"/>
    <property type="evidence" value="ECO:0007669"/>
    <property type="project" value="UniProtKB-KW"/>
</dbReference>